<dbReference type="InterPro" id="IPR027786">
    <property type="entry name" value="Nse4/EID"/>
</dbReference>
<dbReference type="PANTHER" id="PTHR16140">
    <property type="entry name" value="NON-STRUCTURAL MAINTENANCE OF CHROMOSOMES ELEMENT 4"/>
    <property type="match status" value="1"/>
</dbReference>
<evidence type="ECO:0000256" key="5">
    <source>
        <dbReference type="ARBA" id="ARBA00023204"/>
    </source>
</evidence>
<comment type="caution">
    <text evidence="11">The sequence shown here is derived from an EMBL/GenBank/DDBJ whole genome shotgun (WGS) entry which is preliminary data.</text>
</comment>
<evidence type="ECO:0000259" key="9">
    <source>
        <dbReference type="Pfam" id="PF08743"/>
    </source>
</evidence>
<evidence type="ECO:0000313" key="12">
    <source>
        <dbReference type="Proteomes" id="UP001305779"/>
    </source>
</evidence>
<keyword evidence="3 7" id="KW-0227">DNA damage</keyword>
<feature type="compositionally biased region" description="Acidic residues" evidence="8">
    <location>
        <begin position="85"/>
        <end position="95"/>
    </location>
</feature>
<dbReference type="InterPro" id="IPR029225">
    <property type="entry name" value="Nse4_Nse3-bd"/>
</dbReference>
<name>A0ABR0ENS5_ZASCE</name>
<accession>A0ABR0ENS5</accession>
<dbReference type="EMBL" id="JAXOVC010000004">
    <property type="protein sequence ID" value="KAK4503251.1"/>
    <property type="molecule type" value="Genomic_DNA"/>
</dbReference>
<protein>
    <recommendedName>
        <fullName evidence="7">Non-structural maintenance of chromosomes element 4</fullName>
    </recommendedName>
</protein>
<dbReference type="Pfam" id="PF15412">
    <property type="entry name" value="Nse4-Nse3_bdg"/>
    <property type="match status" value="1"/>
</dbReference>
<dbReference type="Pfam" id="PF08743">
    <property type="entry name" value="Nse4_C"/>
    <property type="match status" value="1"/>
</dbReference>
<evidence type="ECO:0000256" key="2">
    <source>
        <dbReference type="ARBA" id="ARBA00008997"/>
    </source>
</evidence>
<evidence type="ECO:0000259" key="10">
    <source>
        <dbReference type="Pfam" id="PF15412"/>
    </source>
</evidence>
<gene>
    <name evidence="11" type="ORF">PRZ48_006679</name>
</gene>
<evidence type="ECO:0000256" key="1">
    <source>
        <dbReference type="ARBA" id="ARBA00004123"/>
    </source>
</evidence>
<evidence type="ECO:0000256" key="4">
    <source>
        <dbReference type="ARBA" id="ARBA00023172"/>
    </source>
</evidence>
<keyword evidence="6 7" id="KW-0539">Nucleus</keyword>
<feature type="compositionally biased region" description="Acidic residues" evidence="8">
    <location>
        <begin position="230"/>
        <end position="240"/>
    </location>
</feature>
<comment type="function">
    <text evidence="7">Component of the SMC5-SMC6 complex, that promotes sister chromatid alignment after DNA damage and facilitates double-stranded DNA breaks (DSBs) repair via homologous recombination between sister chromatids.</text>
</comment>
<proteinExistence type="inferred from homology"/>
<sequence length="473" mass="54008">MARLNHRETLDPSHNPSDTPSPSPGPSDTSEQENRDPRAMQRDKGKGRAVDPPRRDSLPTPVSDESETARGQKRKRTEQATQSVEEPEEQDEDEERFTKYFDPNQDPEKRRLVKRKSRALEREFNENRDELLRGSGEGLTRTINRANDVFKHVKQTNDATLDSRLMVNVSDLAYKKSAQLVLGDKSSGIDVDEFLSKCIYYMRNDGPANAEAAGNATQTQRRRTQRRNDDDEEEDDDDDIGGALNWELLGRHVCFPYNSRPPCPSFLLGPLSVEKKLRKQTQRSARQTKDTSRETRPEALTREDLSQSDENGLTAICTRIRKHLMKHIKDKQQLLVQTFGPEPDADDPDLKAFCREHKITAQEGPILFDYALHPTDFGQTVENLFYLSFLIKEGHIGLESDSDGLPVIRPINFTEEQRQEHSKSSNVKRHQAVFSIDMPTWQGLVKAFDIREPMIPNREAEPATQVGARGWYT</sequence>
<comment type="subcellular location">
    <subcellularLocation>
        <location evidence="1 7">Nucleus</location>
    </subcellularLocation>
</comment>
<feature type="region of interest" description="Disordered" evidence="8">
    <location>
        <begin position="1"/>
        <end position="111"/>
    </location>
</feature>
<feature type="compositionally biased region" description="Basic and acidic residues" evidence="8">
    <location>
        <begin position="287"/>
        <end position="305"/>
    </location>
</feature>
<feature type="compositionally biased region" description="Basic and acidic residues" evidence="8">
    <location>
        <begin position="32"/>
        <end position="57"/>
    </location>
</feature>
<evidence type="ECO:0000256" key="3">
    <source>
        <dbReference type="ARBA" id="ARBA00022763"/>
    </source>
</evidence>
<evidence type="ECO:0000313" key="11">
    <source>
        <dbReference type="EMBL" id="KAK4503251.1"/>
    </source>
</evidence>
<feature type="region of interest" description="Disordered" evidence="8">
    <location>
        <begin position="277"/>
        <end position="307"/>
    </location>
</feature>
<organism evidence="11 12">
    <name type="scientific">Zasmidium cellare</name>
    <name type="common">Wine cellar mold</name>
    <name type="synonym">Racodium cellare</name>
    <dbReference type="NCBI Taxonomy" id="395010"/>
    <lineage>
        <taxon>Eukaryota</taxon>
        <taxon>Fungi</taxon>
        <taxon>Dikarya</taxon>
        <taxon>Ascomycota</taxon>
        <taxon>Pezizomycotina</taxon>
        <taxon>Dothideomycetes</taxon>
        <taxon>Dothideomycetidae</taxon>
        <taxon>Mycosphaerellales</taxon>
        <taxon>Mycosphaerellaceae</taxon>
        <taxon>Zasmidium</taxon>
    </lineage>
</organism>
<reference evidence="11 12" key="1">
    <citation type="journal article" date="2023" name="G3 (Bethesda)">
        <title>A chromosome-level genome assembly of Zasmidium syzygii isolated from banana leaves.</title>
        <authorList>
            <person name="van Westerhoven A.C."/>
            <person name="Mehrabi R."/>
            <person name="Talebi R."/>
            <person name="Steentjes M.B.F."/>
            <person name="Corcolon B."/>
            <person name="Chong P.A."/>
            <person name="Kema G.H.J."/>
            <person name="Seidl M.F."/>
        </authorList>
    </citation>
    <scope>NUCLEOTIDE SEQUENCE [LARGE SCALE GENOMIC DNA]</scope>
    <source>
        <strain evidence="11 12">P124</strain>
    </source>
</reference>
<comment type="similarity">
    <text evidence="2 7">Belongs to the NSE4 family.</text>
</comment>
<feature type="region of interest" description="Disordered" evidence="8">
    <location>
        <begin position="207"/>
        <end position="240"/>
    </location>
</feature>
<dbReference type="InterPro" id="IPR014854">
    <property type="entry name" value="Nse4_C"/>
</dbReference>
<keyword evidence="4 7" id="KW-0233">DNA recombination</keyword>
<dbReference type="Proteomes" id="UP001305779">
    <property type="component" value="Unassembled WGS sequence"/>
</dbReference>
<keyword evidence="5 7" id="KW-0234">DNA repair</keyword>
<feature type="domain" description="Nse4/EID protein Nse3/MAGE-binding" evidence="10">
    <location>
        <begin position="162"/>
        <end position="236"/>
    </location>
</feature>
<keyword evidence="12" id="KW-1185">Reference proteome</keyword>
<evidence type="ECO:0000256" key="6">
    <source>
        <dbReference type="ARBA" id="ARBA00023242"/>
    </source>
</evidence>
<feature type="compositionally biased region" description="Basic and acidic residues" evidence="8">
    <location>
        <begin position="1"/>
        <end position="11"/>
    </location>
</feature>
<comment type="subunit">
    <text evidence="7">Component of the SMC5-SMC6 complex.</text>
</comment>
<evidence type="ECO:0000256" key="8">
    <source>
        <dbReference type="SAM" id="MobiDB-lite"/>
    </source>
</evidence>
<evidence type="ECO:0000256" key="7">
    <source>
        <dbReference type="RuleBase" id="RU365071"/>
    </source>
</evidence>
<dbReference type="PANTHER" id="PTHR16140:SF0">
    <property type="entry name" value="NON-STRUCTURAL MAINTENANCE OF CHROMOSOMES ELEMENT 4"/>
    <property type="match status" value="1"/>
</dbReference>
<feature type="domain" description="Non-structural maintenance of chromosome element 4 C-terminal" evidence="9">
    <location>
        <begin position="367"/>
        <end position="455"/>
    </location>
</feature>